<keyword evidence="2" id="KW-0547">Nucleotide-binding</keyword>
<gene>
    <name evidence="4" type="ORF">CCH79_00020692</name>
</gene>
<evidence type="ECO:0000313" key="4">
    <source>
        <dbReference type="EMBL" id="PWA33155.1"/>
    </source>
</evidence>
<evidence type="ECO:0000313" key="5">
    <source>
        <dbReference type="Proteomes" id="UP000250572"/>
    </source>
</evidence>
<dbReference type="GO" id="GO:0140662">
    <property type="term" value="F:ATP-dependent protein folding chaperone"/>
    <property type="evidence" value="ECO:0007669"/>
    <property type="project" value="InterPro"/>
</dbReference>
<dbReference type="SUPFAM" id="SSF53067">
    <property type="entry name" value="Actin-like ATPase domain"/>
    <property type="match status" value="2"/>
</dbReference>
<dbReference type="AlphaFoldDB" id="A0A315WBC9"/>
<keyword evidence="5" id="KW-1185">Reference proteome</keyword>
<dbReference type="InterPro" id="IPR013126">
    <property type="entry name" value="Hsp_70_fam"/>
</dbReference>
<reference evidence="4 5" key="1">
    <citation type="journal article" date="2018" name="G3 (Bethesda)">
        <title>A High-Quality Reference Genome for the Invasive Mosquitofish Gambusia affinis Using a Chicago Library.</title>
        <authorList>
            <person name="Hoffberg S.L."/>
            <person name="Troendle N.J."/>
            <person name="Glenn T.C."/>
            <person name="Mahmud O."/>
            <person name="Louha S."/>
            <person name="Chalopin D."/>
            <person name="Bennetzen J.L."/>
            <person name="Mauricio R."/>
        </authorList>
    </citation>
    <scope>NUCLEOTIDE SEQUENCE [LARGE SCALE GENOMIC DNA]</scope>
    <source>
        <strain evidence="4">NE01/NJP1002.9</strain>
        <tissue evidence="4">Muscle</tissue>
    </source>
</reference>
<comment type="similarity">
    <text evidence="1">Belongs to the heat shock protein 70 family.</text>
</comment>
<name>A0A315WBC9_GAMAF</name>
<dbReference type="STRING" id="33528.ENSGAFP00000016433"/>
<dbReference type="EMBL" id="NHOQ01000083">
    <property type="protein sequence ID" value="PWA33155.1"/>
    <property type="molecule type" value="Genomic_DNA"/>
</dbReference>
<keyword evidence="3" id="KW-0067">ATP-binding</keyword>
<dbReference type="GO" id="GO:0005524">
    <property type="term" value="F:ATP binding"/>
    <property type="evidence" value="ECO:0007669"/>
    <property type="project" value="UniProtKB-KW"/>
</dbReference>
<dbReference type="PANTHER" id="PTHR14187">
    <property type="entry name" value="ALPHA KINASE/ELONGATION FACTOR 2 KINASE"/>
    <property type="match status" value="1"/>
</dbReference>
<dbReference type="Gene3D" id="3.30.420.40">
    <property type="match status" value="3"/>
</dbReference>
<accession>A0A315WBC9</accession>
<dbReference type="InterPro" id="IPR043129">
    <property type="entry name" value="ATPase_NBD"/>
</dbReference>
<organism evidence="4 5">
    <name type="scientific">Gambusia affinis</name>
    <name type="common">Western mosquitofish</name>
    <name type="synonym">Heterandria affinis</name>
    <dbReference type="NCBI Taxonomy" id="33528"/>
    <lineage>
        <taxon>Eukaryota</taxon>
        <taxon>Metazoa</taxon>
        <taxon>Chordata</taxon>
        <taxon>Craniata</taxon>
        <taxon>Vertebrata</taxon>
        <taxon>Euteleostomi</taxon>
        <taxon>Actinopterygii</taxon>
        <taxon>Neopterygii</taxon>
        <taxon>Teleostei</taxon>
        <taxon>Neoteleostei</taxon>
        <taxon>Acanthomorphata</taxon>
        <taxon>Ovalentaria</taxon>
        <taxon>Atherinomorphae</taxon>
        <taxon>Cyprinodontiformes</taxon>
        <taxon>Poeciliidae</taxon>
        <taxon>Poeciliinae</taxon>
        <taxon>Gambusia</taxon>
    </lineage>
</organism>
<dbReference type="CDD" id="cd10229">
    <property type="entry name" value="ASKHA_NBD_HSP70_HSPA12"/>
    <property type="match status" value="1"/>
</dbReference>
<dbReference type="Pfam" id="PF00012">
    <property type="entry name" value="HSP70"/>
    <property type="match status" value="1"/>
</dbReference>
<evidence type="ECO:0000256" key="2">
    <source>
        <dbReference type="ARBA" id="ARBA00022741"/>
    </source>
</evidence>
<feature type="non-terminal residue" evidence="4">
    <location>
        <position position="1129"/>
    </location>
</feature>
<comment type="caution">
    <text evidence="4">The sequence shown here is derived from an EMBL/GenBank/DDBJ whole genome shotgun (WGS) entry which is preliminary data.</text>
</comment>
<dbReference type="Proteomes" id="UP000250572">
    <property type="component" value="Unassembled WGS sequence"/>
</dbReference>
<dbReference type="PANTHER" id="PTHR14187:SF5">
    <property type="entry name" value="HEAT SHOCK 70 KDA PROTEIN 12A"/>
    <property type="match status" value="1"/>
</dbReference>
<evidence type="ECO:0000256" key="3">
    <source>
        <dbReference type="ARBA" id="ARBA00022840"/>
    </source>
</evidence>
<protein>
    <submittedName>
        <fullName evidence="4">Uncharacterized protein</fullName>
    </submittedName>
</protein>
<sequence length="1129" mass="129962">METSLKEQLHKAIVAQKQKDKELKSFKDRLAAMSYLFKSGDTESMNNPVSKTRLIEMYDNLKLLQWPKVKDQLKSRSIQSKVVQGLIQEAFRTAAGEANKKKQQIEEAFGLNEYSSGQAPQKVLDCRTVIFPAVICFSLETEFYSISVVPVFQVKEYRQLTVQNLQMTLFHTNKEELLKTGFPELGGPYSEEVKVDLRPLISECYWLSCLMALNNPPLQPDWRNLEKSDPYLPRWGKEYGFDTPKTPTCILFNEDEKCLSFGYEAKMAYKEMTGEEAKKHYFFEDFKMALYSKKLSSNLEIKDATGKSMKALKVFSESLRFLKEDALRTISRNTKGKILLASDFTWVLTQQARPVQAMENSYIIAIDFGTAYSGYVFNITPSYLEPDPKIKMWGKEIGLDTPKTPTCILFDESEKFVAFGYQATETYNRMGGEDGKKHYFFQNFKMALYSEELRRDMKIKAANGKEMTALKVFTEALKFLKDDALKTISANAAGMVLLASDFIWVLTVPAIWDQSAKQFMREAAMEAGIVEEGSEENLVMALEPEAASIWCKKLPSDGFISEKHNGTPLDQRQGSQYIVVDCGGGTIDITVHEVLHGGALKELHKASGNDLGGQTVDRKFKEFLREIFCDGVWDEYEEKYPSEVQKLMYDFTRLKQVDEDVQFICPFNLGQVAQKKKDLEKFFESVKGASWNEGSIKISKEKMKYFFEESLQGITRNLRIILDKNFKIEYILLVGGLANSQILHQYIIDQFSDTCRILCPFRAQEAIMRGAVEFGRDPSWVASRKSPYTYGVALCEPFDELKHKPEKKFMIGREKWCCDRFITLVRVREDVWWDEIREHILRPVDKYQTRMEMRFYRTERNFPKYVDDLGVEEAGSFDVEMPNISGGRERLVKLEIRFGSTEITATATDMTSGSKGLIKFDFIRTDDPSYTITKIRKELKSLKDRLAQDMAVSIKTGDTESMNDPVSKTRLTEMYDSLKLEKWTGIKDLLKSNKTSPEFTRALVQKTFKEAAEEMIRKKHQIEETFGSTECSGGQEHQKVEGYRKLAVHNLQLALYHSNKDLLKSPFPKYEGEKAEDVMVNLRRLTSECYWLGCLIALNNPPLQPDWESQHYMKNSWNIFPQRLKDSDK</sequence>
<proteinExistence type="inferred from homology"/>
<evidence type="ECO:0000256" key="1">
    <source>
        <dbReference type="ARBA" id="ARBA00007381"/>
    </source>
</evidence>